<organism evidence="2 3">
    <name type="scientific">Shewanella corallii</name>
    <dbReference type="NCBI Taxonomy" id="560080"/>
    <lineage>
        <taxon>Bacteria</taxon>
        <taxon>Pseudomonadati</taxon>
        <taxon>Pseudomonadota</taxon>
        <taxon>Gammaproteobacteria</taxon>
        <taxon>Alteromonadales</taxon>
        <taxon>Shewanellaceae</taxon>
        <taxon>Shewanella</taxon>
    </lineage>
</organism>
<sequence length="180" mass="20551">MRVLNAILVAPLLLAISTSVLAYSFTNEDAWQAMLGSVGHWQGQIKYANSNPQIVDLRLNTEMTPDQNTLIRYLTYADDGERIYAVSLLTQNQDSGSLVESYFRNGNGSLHSYQVTKVEFNDPSHWQISYQRRSDDGNNLVKLGWQRQGNKMESKEWRCQPGGSQCQLVRETRLKYQQGE</sequence>
<reference evidence="2 3" key="1">
    <citation type="submission" date="2022-01" db="EMBL/GenBank/DDBJ databases">
        <title>Whole genome-based taxonomy of the Shewanellaceae.</title>
        <authorList>
            <person name="Martin-Rodriguez A.J."/>
        </authorList>
    </citation>
    <scope>NUCLEOTIDE SEQUENCE [LARGE SCALE GENOMIC DNA]</scope>
    <source>
        <strain evidence="2 3">DSM 21332</strain>
    </source>
</reference>
<feature type="chain" id="PRO_5046860463" description="DUF1579 domain-containing protein" evidence="1">
    <location>
        <begin position="23"/>
        <end position="180"/>
    </location>
</feature>
<name>A0ABT0N7Z3_9GAMM</name>
<evidence type="ECO:0000256" key="1">
    <source>
        <dbReference type="SAM" id="SignalP"/>
    </source>
</evidence>
<proteinExistence type="predicted"/>
<feature type="signal peptide" evidence="1">
    <location>
        <begin position="1"/>
        <end position="22"/>
    </location>
</feature>
<dbReference type="RefSeq" id="WP_249248640.1">
    <property type="nucleotide sequence ID" value="NZ_JAKIKT010000002.1"/>
</dbReference>
<comment type="caution">
    <text evidence="2">The sequence shown here is derived from an EMBL/GenBank/DDBJ whole genome shotgun (WGS) entry which is preliminary data.</text>
</comment>
<evidence type="ECO:0008006" key="4">
    <source>
        <dbReference type="Google" id="ProtNLM"/>
    </source>
</evidence>
<evidence type="ECO:0000313" key="2">
    <source>
        <dbReference type="EMBL" id="MCL2913942.1"/>
    </source>
</evidence>
<protein>
    <recommendedName>
        <fullName evidence="4">DUF1579 domain-containing protein</fullName>
    </recommendedName>
</protein>
<gene>
    <name evidence="2" type="ORF">L2725_09060</name>
</gene>
<accession>A0ABT0N7Z3</accession>
<dbReference type="EMBL" id="JAKIKT010000002">
    <property type="protein sequence ID" value="MCL2913942.1"/>
    <property type="molecule type" value="Genomic_DNA"/>
</dbReference>
<keyword evidence="1" id="KW-0732">Signal</keyword>
<dbReference type="Proteomes" id="UP001202831">
    <property type="component" value="Unassembled WGS sequence"/>
</dbReference>
<keyword evidence="3" id="KW-1185">Reference proteome</keyword>
<evidence type="ECO:0000313" key="3">
    <source>
        <dbReference type="Proteomes" id="UP001202831"/>
    </source>
</evidence>